<comment type="caution">
    <text evidence="1">The sequence shown here is derived from an EMBL/GenBank/DDBJ whole genome shotgun (WGS) entry which is preliminary data.</text>
</comment>
<proteinExistence type="predicted"/>
<gene>
    <name evidence="1" type="ORF">SDC9_39205</name>
</gene>
<dbReference type="PANTHER" id="PTHR36456:SF1">
    <property type="entry name" value="UPF0232 PROTEIN SCO3875"/>
    <property type="match status" value="1"/>
</dbReference>
<dbReference type="Pfam" id="PF05258">
    <property type="entry name" value="DciA"/>
    <property type="match status" value="1"/>
</dbReference>
<organism evidence="1">
    <name type="scientific">bioreactor metagenome</name>
    <dbReference type="NCBI Taxonomy" id="1076179"/>
    <lineage>
        <taxon>unclassified sequences</taxon>
        <taxon>metagenomes</taxon>
        <taxon>ecological metagenomes</taxon>
    </lineage>
</organism>
<dbReference type="PANTHER" id="PTHR36456">
    <property type="entry name" value="UPF0232 PROTEIN SCO3875"/>
    <property type="match status" value="1"/>
</dbReference>
<reference evidence="1" key="1">
    <citation type="submission" date="2019-08" db="EMBL/GenBank/DDBJ databases">
        <authorList>
            <person name="Kucharzyk K."/>
            <person name="Murdoch R.W."/>
            <person name="Higgins S."/>
            <person name="Loffler F."/>
        </authorList>
    </citation>
    <scope>NUCLEOTIDE SEQUENCE</scope>
</reference>
<evidence type="ECO:0000313" key="1">
    <source>
        <dbReference type="EMBL" id="MPL93080.1"/>
    </source>
</evidence>
<evidence type="ECO:0008006" key="2">
    <source>
        <dbReference type="Google" id="ProtNLM"/>
    </source>
</evidence>
<name>A0A644VPF0_9ZZZZ</name>
<protein>
    <recommendedName>
        <fullName evidence="2">DUF721 domain-containing protein</fullName>
    </recommendedName>
</protein>
<accession>A0A644VPF0</accession>
<dbReference type="EMBL" id="VSSQ01000380">
    <property type="protein sequence ID" value="MPL93080.1"/>
    <property type="molecule type" value="Genomic_DNA"/>
</dbReference>
<dbReference type="AlphaFoldDB" id="A0A644VPF0"/>
<sequence length="109" mass="12891">MRNKNYVDKIKHNVRNTKEGNIKDVMQEFFSYYHIDANLNQEDIILAWREITGELINKLTTKIYVQNNCLYVKVNSSALKHELMMVRTSILEKIKAKIPKCNLKNIYIS</sequence>
<dbReference type="InterPro" id="IPR007922">
    <property type="entry name" value="DciA-like"/>
</dbReference>